<dbReference type="Proteomes" id="UP001592531">
    <property type="component" value="Unassembled WGS sequence"/>
</dbReference>
<comment type="caution">
    <text evidence="2">The sequence shown here is derived from an EMBL/GenBank/DDBJ whole genome shotgun (WGS) entry which is preliminary data.</text>
</comment>
<sequence length="153" mass="16202">MTEPLTDQQLAQLSVELERPGPHHPTRAEVAGLLAEATRLRAERSDLRAAAEQRFAEIGRAVRYLDAGDPGSARSVLVTAGGGTDRINATPLCHCGHGEAQHQGPDGLGGAQCRVCPGDSERAWHHPFEAEAPADPCRAEPVHQAGSPNNRPA</sequence>
<organism evidence="2 3">
    <name type="scientific">Streptacidiphilus cavernicola</name>
    <dbReference type="NCBI Taxonomy" id="3342716"/>
    <lineage>
        <taxon>Bacteria</taxon>
        <taxon>Bacillati</taxon>
        <taxon>Actinomycetota</taxon>
        <taxon>Actinomycetes</taxon>
        <taxon>Kitasatosporales</taxon>
        <taxon>Streptomycetaceae</taxon>
        <taxon>Streptacidiphilus</taxon>
    </lineage>
</organism>
<proteinExistence type="predicted"/>
<protein>
    <submittedName>
        <fullName evidence="2">Uncharacterized protein</fullName>
    </submittedName>
</protein>
<keyword evidence="3" id="KW-1185">Reference proteome</keyword>
<dbReference type="RefSeq" id="WP_380542711.1">
    <property type="nucleotide sequence ID" value="NZ_JBHFAB010000030.1"/>
</dbReference>
<feature type="region of interest" description="Disordered" evidence="1">
    <location>
        <begin position="127"/>
        <end position="153"/>
    </location>
</feature>
<evidence type="ECO:0000313" key="2">
    <source>
        <dbReference type="EMBL" id="MFC1420785.1"/>
    </source>
</evidence>
<name>A0ABV6W461_9ACTN</name>
<dbReference type="EMBL" id="JBHFAB010000030">
    <property type="protein sequence ID" value="MFC1420785.1"/>
    <property type="molecule type" value="Genomic_DNA"/>
</dbReference>
<evidence type="ECO:0000313" key="3">
    <source>
        <dbReference type="Proteomes" id="UP001592531"/>
    </source>
</evidence>
<evidence type="ECO:0000256" key="1">
    <source>
        <dbReference type="SAM" id="MobiDB-lite"/>
    </source>
</evidence>
<reference evidence="2 3" key="1">
    <citation type="submission" date="2024-09" db="EMBL/GenBank/DDBJ databases">
        <authorList>
            <person name="Lee S.D."/>
        </authorList>
    </citation>
    <scope>NUCLEOTIDE SEQUENCE [LARGE SCALE GENOMIC DNA]</scope>
    <source>
        <strain evidence="2 3">N8-3</strain>
    </source>
</reference>
<gene>
    <name evidence="2" type="ORF">ACEZDE_29685</name>
</gene>
<accession>A0ABV6W461</accession>